<evidence type="ECO:0000313" key="3">
    <source>
        <dbReference type="Proteomes" id="UP000324758"/>
    </source>
</evidence>
<reference evidence="2 3" key="1">
    <citation type="submission" date="2019-08" db="EMBL/GenBank/DDBJ databases">
        <title>Bradyrhizobium hipponensis sp. nov., a rhizobium isolated from a Lupinus angustifolius root nodule in Tunisia.</title>
        <authorList>
            <person name="Off K."/>
            <person name="Rejili M."/>
            <person name="Mars M."/>
            <person name="Brachmann A."/>
            <person name="Marin M."/>
        </authorList>
    </citation>
    <scope>NUCLEOTIDE SEQUENCE [LARGE SCALE GENOMIC DNA]</scope>
    <source>
        <strain evidence="2 3">CTAW71</strain>
    </source>
</reference>
<keyword evidence="3" id="KW-1185">Reference proteome</keyword>
<dbReference type="InterPro" id="IPR010239">
    <property type="entry name" value="CHP02001"/>
</dbReference>
<protein>
    <recommendedName>
        <fullName evidence="4">Porin</fullName>
    </recommendedName>
</protein>
<keyword evidence="1" id="KW-0732">Signal</keyword>
<organism evidence="2 3">
    <name type="scientific">Bradyrhizobium rifense</name>
    <dbReference type="NCBI Taxonomy" id="515499"/>
    <lineage>
        <taxon>Bacteria</taxon>
        <taxon>Pseudomonadati</taxon>
        <taxon>Pseudomonadota</taxon>
        <taxon>Alphaproteobacteria</taxon>
        <taxon>Hyphomicrobiales</taxon>
        <taxon>Nitrobacteraceae</taxon>
        <taxon>Bradyrhizobium</taxon>
    </lineage>
</organism>
<dbReference type="NCBIfam" id="TIGR02001">
    <property type="entry name" value="gcw_chp"/>
    <property type="match status" value="1"/>
</dbReference>
<evidence type="ECO:0008006" key="4">
    <source>
        <dbReference type="Google" id="ProtNLM"/>
    </source>
</evidence>
<evidence type="ECO:0000313" key="2">
    <source>
        <dbReference type="EMBL" id="TYL90217.1"/>
    </source>
</evidence>
<dbReference type="Proteomes" id="UP000324758">
    <property type="component" value="Unassembled WGS sequence"/>
</dbReference>
<dbReference type="AlphaFoldDB" id="A0A5D3KGR2"/>
<sequence>MMGIEMKKVALLATALAMVTTGSAFAADLHVKALKAPPPPAFDPWDIAFGGAVMSDYIFRGVTQSNHQPSVAAYFEPRYNVTKDLQLYAGVSAESISFANRAAAEVDVYGGIRPTFGAFAFDVGVWGYLYPGGSCADNVGVITPAGALVPGGGVCPVSTTTIFLADGNVMKKNVSFFEVYGKVNYTINDNWSVGVNEYYSPNFLNSGAWGDYASVTAKWTAPSTTFGASGVGMYVSGEFGRQWLGTSDAFYGIPGTIYANGIPYKSYNTWNLGVGFTYKVFTLDLRYSGTDLNKGDCNAFTSAFNATGTTSVTAINPGGAGSNWCGSAGIAKLSFDLTAMSNLK</sequence>
<proteinExistence type="predicted"/>
<dbReference type="OrthoDB" id="9793561at2"/>
<comment type="caution">
    <text evidence="2">The sequence shown here is derived from an EMBL/GenBank/DDBJ whole genome shotgun (WGS) entry which is preliminary data.</text>
</comment>
<accession>A0A5D3KGR2</accession>
<dbReference type="Pfam" id="PF09694">
    <property type="entry name" value="Gcw_chp"/>
    <property type="match status" value="1"/>
</dbReference>
<evidence type="ECO:0000256" key="1">
    <source>
        <dbReference type="SAM" id="SignalP"/>
    </source>
</evidence>
<feature type="signal peptide" evidence="1">
    <location>
        <begin position="1"/>
        <end position="26"/>
    </location>
</feature>
<gene>
    <name evidence="2" type="ORF">FXB40_32735</name>
</gene>
<name>A0A5D3KGR2_9BRAD</name>
<feature type="chain" id="PRO_5022712294" description="Porin" evidence="1">
    <location>
        <begin position="27"/>
        <end position="344"/>
    </location>
</feature>
<dbReference type="EMBL" id="VSSS01000053">
    <property type="protein sequence ID" value="TYL90217.1"/>
    <property type="molecule type" value="Genomic_DNA"/>
</dbReference>